<dbReference type="InterPro" id="IPR042213">
    <property type="entry name" value="NBD_C_sf"/>
</dbReference>
<evidence type="ECO:0000256" key="3">
    <source>
        <dbReference type="ARBA" id="ARBA00022741"/>
    </source>
</evidence>
<dbReference type="Gene3D" id="3.40.980.20">
    <property type="entry name" value="Four-carbon acid sugar kinase, nucleotide binding domain"/>
    <property type="match status" value="1"/>
</dbReference>
<evidence type="ECO:0000256" key="4">
    <source>
        <dbReference type="ARBA" id="ARBA00022777"/>
    </source>
</evidence>
<keyword evidence="2" id="KW-0808">Transferase</keyword>
<dbReference type="RefSeq" id="WP_307230851.1">
    <property type="nucleotide sequence ID" value="NZ_JAUSTT010000019.1"/>
</dbReference>
<dbReference type="Gene3D" id="3.40.50.10840">
    <property type="entry name" value="Putative sugar-binding, N-terminal domain"/>
    <property type="match status" value="1"/>
</dbReference>
<reference evidence="9 10" key="1">
    <citation type="submission" date="2023-07" db="EMBL/GenBank/DDBJ databases">
        <title>Genomic Encyclopedia of Type Strains, Phase IV (KMG-IV): sequencing the most valuable type-strain genomes for metagenomic binning, comparative biology and taxonomic classification.</title>
        <authorList>
            <person name="Goeker M."/>
        </authorList>
    </citation>
    <scope>NUCLEOTIDE SEQUENCE [LARGE SCALE GENOMIC DNA]</scope>
    <source>
        <strain evidence="9 10">DSM 23837</strain>
    </source>
</reference>
<dbReference type="InterPro" id="IPR010737">
    <property type="entry name" value="4-carb_acid_sugar_kinase_N"/>
</dbReference>
<evidence type="ECO:0000313" key="9">
    <source>
        <dbReference type="EMBL" id="MDQ0177121.1"/>
    </source>
</evidence>
<gene>
    <name evidence="9" type="ORF">J2S08_003000</name>
</gene>
<dbReference type="EMBL" id="JAUSTT010000019">
    <property type="protein sequence ID" value="MDQ0177121.1"/>
    <property type="molecule type" value="Genomic_DNA"/>
</dbReference>
<dbReference type="SUPFAM" id="SSF142764">
    <property type="entry name" value="YgbK-like"/>
    <property type="match status" value="1"/>
</dbReference>
<organism evidence="9 10">
    <name type="scientific">Bacillus chungangensis</name>
    <dbReference type="NCBI Taxonomy" id="587633"/>
    <lineage>
        <taxon>Bacteria</taxon>
        <taxon>Bacillati</taxon>
        <taxon>Bacillota</taxon>
        <taxon>Bacilli</taxon>
        <taxon>Bacillales</taxon>
        <taxon>Bacillaceae</taxon>
        <taxon>Bacillus</taxon>
    </lineage>
</organism>
<evidence type="ECO:0000256" key="1">
    <source>
        <dbReference type="ARBA" id="ARBA00005715"/>
    </source>
</evidence>
<evidence type="ECO:0000259" key="7">
    <source>
        <dbReference type="Pfam" id="PF07005"/>
    </source>
</evidence>
<keyword evidence="6" id="KW-0119">Carbohydrate metabolism</keyword>
<dbReference type="Pfam" id="PF07005">
    <property type="entry name" value="SBD_N"/>
    <property type="match status" value="1"/>
</dbReference>
<evidence type="ECO:0000256" key="6">
    <source>
        <dbReference type="ARBA" id="ARBA00023277"/>
    </source>
</evidence>
<evidence type="ECO:0000313" key="10">
    <source>
        <dbReference type="Proteomes" id="UP001223586"/>
    </source>
</evidence>
<keyword evidence="3" id="KW-0547">Nucleotide-binding</keyword>
<dbReference type="InterPro" id="IPR031475">
    <property type="entry name" value="NBD_C"/>
</dbReference>
<proteinExistence type="inferred from homology"/>
<dbReference type="Proteomes" id="UP001223586">
    <property type="component" value="Unassembled WGS sequence"/>
</dbReference>
<name>A0ABT9WVB9_9BACI</name>
<dbReference type="InterPro" id="IPR037051">
    <property type="entry name" value="4-carb_acid_sugar_kinase_N_sf"/>
</dbReference>
<sequence length="438" mass="47258">MKVGVIADDLTGANGTGVRLAKQGFKTTTIVQNAPFPTSNKYDAICIDTDSRYAKKEIAIDRVKRAVHCFKQWGAKVFCKRIDSTIRGNIGIEIDTLLDELGKDAIAIAVPSFPDSGRITTGGFLLVDGTPVQETDVARDPITPITNSFVPAIIEEQSKYPVAHIGLDVVLSGIDAITTEMQLKVKAGKRIIVIDAVSDEQIEAIATAMSNLKDNMMIPVDPGPLTAYYSKAYLHQMASEQKLLVTVGSVTSLTGRQLEYLFAKTNATPVYVDPAKLATYSDSWQKEIDRAIAAGLEALKTETILIVTTYLPGNKLLQLKPLSEMEQVSEDALAKRITDGLAAISRRIIERSPYPIAGCFSSGGDVTASLCAVAGANGIELEDEVLPLAAYGKFAGGFFDGLPVVTKGGMVGDKRAIYESIRFLQAKIFNHQRSVHND</sequence>
<dbReference type="Pfam" id="PF17042">
    <property type="entry name" value="NBD_C"/>
    <property type="match status" value="1"/>
</dbReference>
<evidence type="ECO:0000256" key="2">
    <source>
        <dbReference type="ARBA" id="ARBA00022679"/>
    </source>
</evidence>
<keyword evidence="10" id="KW-1185">Reference proteome</keyword>
<evidence type="ECO:0000259" key="8">
    <source>
        <dbReference type="Pfam" id="PF17042"/>
    </source>
</evidence>
<keyword evidence="4" id="KW-0418">Kinase</keyword>
<feature type="domain" description="Four-carbon acid sugar kinase nucleotide binding" evidence="8">
    <location>
        <begin position="244"/>
        <end position="416"/>
    </location>
</feature>
<feature type="domain" description="Four-carbon acid sugar kinase N-terminal" evidence="7">
    <location>
        <begin position="4"/>
        <end position="227"/>
    </location>
</feature>
<keyword evidence="5" id="KW-0067">ATP-binding</keyword>
<evidence type="ECO:0000256" key="5">
    <source>
        <dbReference type="ARBA" id="ARBA00022840"/>
    </source>
</evidence>
<comment type="caution">
    <text evidence="9">The sequence shown here is derived from an EMBL/GenBank/DDBJ whole genome shotgun (WGS) entry which is preliminary data.</text>
</comment>
<comment type="similarity">
    <text evidence="1">Belongs to the four-carbon acid sugar kinase family.</text>
</comment>
<protein>
    <submittedName>
        <fullName evidence="9">Uncharacterized protein YgbK (DUF1537 family)</fullName>
    </submittedName>
</protein>
<accession>A0ABT9WVB9</accession>